<dbReference type="InterPro" id="IPR008571">
    <property type="entry name" value="HerA-like"/>
</dbReference>
<evidence type="ECO:0000256" key="5">
    <source>
        <dbReference type="SAM" id="MobiDB-lite"/>
    </source>
</evidence>
<accession>A0A832ZT92</accession>
<dbReference type="GO" id="GO:0043139">
    <property type="term" value="F:5'-3' DNA helicase activity"/>
    <property type="evidence" value="ECO:0007669"/>
    <property type="project" value="UniProtKB-EC"/>
</dbReference>
<sequence>MHGAGAARNGGDESGSSTPEEPLGFVVDNSTPVIARFVSSNPPPVGDYVVIEHPDGAILGMVEQVGTRSITLNALPGVYDPTIVEKLSAEMGDEDVFFECTARLLGTVGSLRMPRLPPLPGARVYRAPSSMLENVFGGKEPYWVRLGVLASRPDVPVYVNVNKLVTRHTAILAVTGAGKSNTVAIIVDRLVRHGGTVLIFDFHGEYVSSNLGGRVNVIEPVLNPRLLSVSELMILLGIEQRYYNQERVLRKALSQLRESGSEERGGFLETLASIVERMAHRRREESTAATAVVNKIESLQERYSDIIRDDAVDPVSRIRPGYANVVNLSRIDRDAADAVVSHMLRIVLAERKRHKLTGSSQIPFPILIVVEEAHILAPGDEDTLSKYWLTRIAREGRKFGAGLILVSQRPKGLDPEILSQANNLIVLRIVEPSDQRYIQAASESLSDDLVAHLPSLNTGEAVVIGPFIRIPALVQIDRYEGHLGGADIDVVAEWESLRRTIDETTTVDDFVSEFM</sequence>
<gene>
    <name evidence="8" type="ORF">EYH50_03220</name>
</gene>
<dbReference type="InterPro" id="IPR002789">
    <property type="entry name" value="HerA_central"/>
</dbReference>
<dbReference type="InterPro" id="IPR018538">
    <property type="entry name" value="HerA_barrel_dom"/>
</dbReference>
<comment type="caution">
    <text evidence="8">The sequence shown here is derived from an EMBL/GenBank/DDBJ whole genome shotgun (WGS) entry which is preliminary data.</text>
</comment>
<keyword evidence="8" id="KW-0067">ATP-binding</keyword>
<evidence type="ECO:0000259" key="7">
    <source>
        <dbReference type="Pfam" id="PF09378"/>
    </source>
</evidence>
<organism evidence="8 9">
    <name type="scientific">Pyrodictium delaneyi</name>
    <dbReference type="NCBI Taxonomy" id="1273541"/>
    <lineage>
        <taxon>Archaea</taxon>
        <taxon>Thermoproteota</taxon>
        <taxon>Thermoprotei</taxon>
        <taxon>Desulfurococcales</taxon>
        <taxon>Pyrodictiaceae</taxon>
        <taxon>Pyrodictium</taxon>
    </lineage>
</organism>
<dbReference type="Pfam" id="PF09378">
    <property type="entry name" value="HAS-barrel"/>
    <property type="match status" value="1"/>
</dbReference>
<comment type="similarity">
    <text evidence="1">Belongs to the HerA family.</text>
</comment>
<dbReference type="InterPro" id="IPR027417">
    <property type="entry name" value="P-loop_NTPase"/>
</dbReference>
<comment type="catalytic activity">
    <reaction evidence="4">
        <text>ATP + H2O = ADP + phosphate + H(+)</text>
        <dbReference type="Rhea" id="RHEA:13065"/>
        <dbReference type="ChEBI" id="CHEBI:15377"/>
        <dbReference type="ChEBI" id="CHEBI:15378"/>
        <dbReference type="ChEBI" id="CHEBI:30616"/>
        <dbReference type="ChEBI" id="CHEBI:43474"/>
        <dbReference type="ChEBI" id="CHEBI:456216"/>
        <dbReference type="EC" id="5.6.2.4"/>
    </reaction>
</comment>
<comment type="catalytic activity">
    <reaction evidence="3">
        <text>ATP + H2O = ADP + phosphate + H(+)</text>
        <dbReference type="Rhea" id="RHEA:13065"/>
        <dbReference type="ChEBI" id="CHEBI:15377"/>
        <dbReference type="ChEBI" id="CHEBI:15378"/>
        <dbReference type="ChEBI" id="CHEBI:30616"/>
        <dbReference type="ChEBI" id="CHEBI:43474"/>
        <dbReference type="ChEBI" id="CHEBI:456216"/>
        <dbReference type="EC" id="5.6.2.3"/>
    </reaction>
</comment>
<dbReference type="EMBL" id="DQVR01000068">
    <property type="protein sequence ID" value="HIQ24038.1"/>
    <property type="molecule type" value="Genomic_DNA"/>
</dbReference>
<evidence type="ECO:0000313" key="8">
    <source>
        <dbReference type="EMBL" id="HIQ24038.1"/>
    </source>
</evidence>
<evidence type="ECO:0000256" key="1">
    <source>
        <dbReference type="ARBA" id="ARBA00007816"/>
    </source>
</evidence>
<evidence type="ECO:0000256" key="3">
    <source>
        <dbReference type="ARBA" id="ARBA00048954"/>
    </source>
</evidence>
<dbReference type="SUPFAM" id="SSF52540">
    <property type="entry name" value="P-loop containing nucleoside triphosphate hydrolases"/>
    <property type="match status" value="1"/>
</dbReference>
<name>A0A832ZT92_9CREN</name>
<feature type="domain" description="Helicase HerA barrel" evidence="7">
    <location>
        <begin position="12"/>
        <end position="69"/>
    </location>
</feature>
<proteinExistence type="inferred from homology"/>
<comment type="catalytic activity">
    <reaction evidence="2">
        <text>Couples ATP hydrolysis with the unwinding of duplex DNA by translocating in the 3'-5' direction.</text>
        <dbReference type="EC" id="5.6.2.4"/>
    </reaction>
</comment>
<dbReference type="AlphaFoldDB" id="A0A832ZT92"/>
<dbReference type="GO" id="GO:0005524">
    <property type="term" value="F:ATP binding"/>
    <property type="evidence" value="ECO:0007669"/>
    <property type="project" value="UniProtKB-KW"/>
</dbReference>
<evidence type="ECO:0000256" key="2">
    <source>
        <dbReference type="ARBA" id="ARBA00034617"/>
    </source>
</evidence>
<dbReference type="PANTHER" id="PTHR42957">
    <property type="entry name" value="HELICASE MJ1565-RELATED"/>
    <property type="match status" value="1"/>
</dbReference>
<feature type="region of interest" description="Disordered" evidence="5">
    <location>
        <begin position="1"/>
        <end position="24"/>
    </location>
</feature>
<dbReference type="GO" id="GO:0043138">
    <property type="term" value="F:3'-5' DNA helicase activity"/>
    <property type="evidence" value="ECO:0007669"/>
    <property type="project" value="UniProtKB-EC"/>
</dbReference>
<evidence type="ECO:0000259" key="6">
    <source>
        <dbReference type="Pfam" id="PF01935"/>
    </source>
</evidence>
<reference evidence="8" key="1">
    <citation type="journal article" date="2020" name="ISME J.">
        <title>Gammaproteobacteria mediating utilization of methyl-, sulfur- and petroleum organic compounds in deep ocean hydrothermal plumes.</title>
        <authorList>
            <person name="Zhou Z."/>
            <person name="Liu Y."/>
            <person name="Pan J."/>
            <person name="Cron B.R."/>
            <person name="Toner B.M."/>
            <person name="Anantharaman K."/>
            <person name="Breier J.A."/>
            <person name="Dick G.J."/>
            <person name="Li M."/>
        </authorList>
    </citation>
    <scope>NUCLEOTIDE SEQUENCE</scope>
    <source>
        <strain evidence="8">SZUA-1523</strain>
    </source>
</reference>
<feature type="domain" description="Helicase HerA central" evidence="6">
    <location>
        <begin position="144"/>
        <end position="346"/>
    </location>
</feature>
<protein>
    <submittedName>
        <fullName evidence="8">ATP-binding protein</fullName>
    </submittedName>
</protein>
<dbReference type="Gene3D" id="3.40.50.300">
    <property type="entry name" value="P-loop containing nucleotide triphosphate hydrolases"/>
    <property type="match status" value="1"/>
</dbReference>
<evidence type="ECO:0000256" key="4">
    <source>
        <dbReference type="ARBA" id="ARBA00048988"/>
    </source>
</evidence>
<keyword evidence="8" id="KW-0547">Nucleotide-binding</keyword>
<dbReference type="Proteomes" id="UP000600071">
    <property type="component" value="Unassembled WGS sequence"/>
</dbReference>
<evidence type="ECO:0000313" key="9">
    <source>
        <dbReference type="Proteomes" id="UP000600071"/>
    </source>
</evidence>
<dbReference type="PANTHER" id="PTHR42957:SF1">
    <property type="entry name" value="HELICASE MJ1565-RELATED"/>
    <property type="match status" value="1"/>
</dbReference>
<dbReference type="Pfam" id="PF01935">
    <property type="entry name" value="DUF87"/>
    <property type="match status" value="1"/>
</dbReference>